<dbReference type="RefSeq" id="WP_270880321.1">
    <property type="nucleotide sequence ID" value="NZ_JAQFVF010000033.1"/>
</dbReference>
<dbReference type="EMBL" id="JBHSMJ010000004">
    <property type="protein sequence ID" value="MFC5446998.1"/>
    <property type="molecule type" value="Genomic_DNA"/>
</dbReference>
<reference evidence="3" key="1">
    <citation type="journal article" date="2019" name="Int. J. Syst. Evol. Microbiol.">
        <title>The Global Catalogue of Microorganisms (GCM) 10K type strain sequencing project: providing services to taxonomists for standard genome sequencing and annotation.</title>
        <authorList>
            <consortium name="The Broad Institute Genomics Platform"/>
            <consortium name="The Broad Institute Genome Sequencing Center for Infectious Disease"/>
            <person name="Wu L."/>
            <person name="Ma J."/>
        </authorList>
    </citation>
    <scope>NUCLEOTIDE SEQUENCE [LARGE SCALE GENOMIC DNA]</scope>
    <source>
        <strain evidence="3">KACC 11904</strain>
    </source>
</reference>
<protein>
    <submittedName>
        <fullName evidence="2">Hcp family type VI secretion system effector</fullName>
    </submittedName>
</protein>
<sequence length="188" mass="20117">MKTFKKQFIALTAILLLALAFLAVPAAADEADFNVYLKLDGIQGDSLAKGYEKWIPLTGIQFDATNNKSIATASAGAGAGKASLESFTIQKTIDSASVPLFLNLMSGKAIPKGQIVLVRKTGDMAPLPVLTIDLENVFVTDYSFSDTYEELTLKTTSLKLTYTPMTNSGAKGTPIVGGWDFVKNTLIK</sequence>
<dbReference type="InterPro" id="IPR053165">
    <property type="entry name" value="HSI-I_assembly_Hcp1"/>
</dbReference>
<name>A0ABW0K157_9BACL</name>
<dbReference type="Proteomes" id="UP001596044">
    <property type="component" value="Unassembled WGS sequence"/>
</dbReference>
<accession>A0ABW0K157</accession>
<dbReference type="InterPro" id="IPR036624">
    <property type="entry name" value="Hcp1-lik_sf"/>
</dbReference>
<gene>
    <name evidence="2" type="ORF">ACFPOG_01870</name>
</gene>
<feature type="signal peptide" evidence="1">
    <location>
        <begin position="1"/>
        <end position="28"/>
    </location>
</feature>
<evidence type="ECO:0000313" key="3">
    <source>
        <dbReference type="Proteomes" id="UP001596044"/>
    </source>
</evidence>
<dbReference type="PANTHER" id="PTHR36152">
    <property type="entry name" value="CYTOPLASMIC PROTEIN-RELATED"/>
    <property type="match status" value="1"/>
</dbReference>
<comment type="caution">
    <text evidence="2">The sequence shown here is derived from an EMBL/GenBank/DDBJ whole genome shotgun (WGS) entry which is preliminary data.</text>
</comment>
<evidence type="ECO:0000313" key="2">
    <source>
        <dbReference type="EMBL" id="MFC5446998.1"/>
    </source>
</evidence>
<dbReference type="PANTHER" id="PTHR36152:SF1">
    <property type="entry name" value="UBIQUITIN-LIKE DOMAIN-CONTAINING PROTEIN"/>
    <property type="match status" value="1"/>
</dbReference>
<organism evidence="2 3">
    <name type="scientific">Paenibacillus aestuarii</name>
    <dbReference type="NCBI Taxonomy" id="516965"/>
    <lineage>
        <taxon>Bacteria</taxon>
        <taxon>Bacillati</taxon>
        <taxon>Bacillota</taxon>
        <taxon>Bacilli</taxon>
        <taxon>Bacillales</taxon>
        <taxon>Paenibacillaceae</taxon>
        <taxon>Paenibacillus</taxon>
    </lineage>
</organism>
<proteinExistence type="predicted"/>
<dbReference type="InterPro" id="IPR008514">
    <property type="entry name" value="T6SS_Hcp"/>
</dbReference>
<evidence type="ECO:0000256" key="1">
    <source>
        <dbReference type="SAM" id="SignalP"/>
    </source>
</evidence>
<dbReference type="Gene3D" id="2.30.110.20">
    <property type="entry name" value="Hcp1-like"/>
    <property type="match status" value="1"/>
</dbReference>
<dbReference type="SUPFAM" id="SSF141452">
    <property type="entry name" value="Hcp1-like"/>
    <property type="match status" value="1"/>
</dbReference>
<dbReference type="Pfam" id="PF05638">
    <property type="entry name" value="T6SS_HCP"/>
    <property type="match status" value="1"/>
</dbReference>
<keyword evidence="3" id="KW-1185">Reference proteome</keyword>
<feature type="chain" id="PRO_5045653354" evidence="1">
    <location>
        <begin position="29"/>
        <end position="188"/>
    </location>
</feature>
<keyword evidence="1" id="KW-0732">Signal</keyword>